<keyword evidence="3" id="KW-1185">Reference proteome</keyword>
<reference evidence="2" key="1">
    <citation type="submission" date="2020-05" db="EMBL/GenBank/DDBJ databases">
        <title>Mycena genomes resolve the evolution of fungal bioluminescence.</title>
        <authorList>
            <person name="Tsai I.J."/>
        </authorList>
    </citation>
    <scope>NUCLEOTIDE SEQUENCE</scope>
    <source>
        <strain evidence="2">CCC161011</strain>
    </source>
</reference>
<evidence type="ECO:0000256" key="1">
    <source>
        <dbReference type="SAM" id="MobiDB-lite"/>
    </source>
</evidence>
<evidence type="ECO:0000313" key="3">
    <source>
        <dbReference type="Proteomes" id="UP000620124"/>
    </source>
</evidence>
<comment type="caution">
    <text evidence="2">The sequence shown here is derived from an EMBL/GenBank/DDBJ whole genome shotgun (WGS) entry which is preliminary data.</text>
</comment>
<gene>
    <name evidence="2" type="ORF">MVEN_01808600</name>
</gene>
<dbReference type="OrthoDB" id="3055734at2759"/>
<sequence length="265" mass="29129">MSSLNGCEKENTLIGASDAMSPSVNQSHFVASGNDQHLDKLTEMHGASGGTSNWPDAANHAAESSTDYNEESPYDQLLPFNFPHKSPSPDTAHKLALSYERVAQWIPGTVNNQDEEMLSPFECVNSSLNPLLDRPLEPSHPMIIVIAQTRRAPGTPNFPRLTTHAPSASSYECPNVTGEYDCPYTIVYEVSESARYDPYVRYGYEHLPRSSNPRGWTFENTGGCRLYGLGLKSLAPMNNGTEDFNAVQDIELQVLGEGGKDELDE</sequence>
<accession>A0A8H7CNA2</accession>
<organism evidence="2 3">
    <name type="scientific">Mycena venus</name>
    <dbReference type="NCBI Taxonomy" id="2733690"/>
    <lineage>
        <taxon>Eukaryota</taxon>
        <taxon>Fungi</taxon>
        <taxon>Dikarya</taxon>
        <taxon>Basidiomycota</taxon>
        <taxon>Agaricomycotina</taxon>
        <taxon>Agaricomycetes</taxon>
        <taxon>Agaricomycetidae</taxon>
        <taxon>Agaricales</taxon>
        <taxon>Marasmiineae</taxon>
        <taxon>Mycenaceae</taxon>
        <taxon>Mycena</taxon>
    </lineage>
</organism>
<feature type="region of interest" description="Disordered" evidence="1">
    <location>
        <begin position="42"/>
        <end position="72"/>
    </location>
</feature>
<dbReference type="EMBL" id="JACAZI010000017">
    <property type="protein sequence ID" value="KAF7342207.1"/>
    <property type="molecule type" value="Genomic_DNA"/>
</dbReference>
<proteinExistence type="predicted"/>
<protein>
    <submittedName>
        <fullName evidence="2">Uncharacterized protein</fullName>
    </submittedName>
</protein>
<evidence type="ECO:0000313" key="2">
    <source>
        <dbReference type="EMBL" id="KAF7342207.1"/>
    </source>
</evidence>
<dbReference type="Proteomes" id="UP000620124">
    <property type="component" value="Unassembled WGS sequence"/>
</dbReference>
<name>A0A8H7CNA2_9AGAR</name>
<dbReference type="AlphaFoldDB" id="A0A8H7CNA2"/>